<protein>
    <submittedName>
        <fullName evidence="1">Uncharacterized protein</fullName>
    </submittedName>
</protein>
<accession>A0ABQ9HVH5</accession>
<dbReference type="EMBL" id="JARBHB010000004">
    <property type="protein sequence ID" value="KAJ8887813.1"/>
    <property type="molecule type" value="Genomic_DNA"/>
</dbReference>
<reference evidence="1 2" key="1">
    <citation type="submission" date="2023-02" db="EMBL/GenBank/DDBJ databases">
        <title>LHISI_Scaffold_Assembly.</title>
        <authorList>
            <person name="Stuart O.P."/>
            <person name="Cleave R."/>
            <person name="Magrath M.J.L."/>
            <person name="Mikheyev A.S."/>
        </authorList>
    </citation>
    <scope>NUCLEOTIDE SEQUENCE [LARGE SCALE GENOMIC DNA]</scope>
    <source>
        <strain evidence="1">Daus_M_001</strain>
        <tissue evidence="1">Leg muscle</tissue>
    </source>
</reference>
<sequence>MVKQFSLSISDPISDRVSNHDGATGLKGASREVQICTLVLVRLVPVVGRFCALTITRFRVPKYRHACPLLPGHVPFLSLVTCPARSLRISAKSNRARRRHWSASFLGDLPFPPSLRSGATPYTPRFTLIGSQDLAVKIHRNRFTLIYLLFFRNAILSDHYKRMPEWFPSGGQGLSLEEGFIELNARLLQRDLSTSSLVHACITVLPTTATAAAHAAAFHNVALRQYHGLVGRQPFLHLGKYSGDSPPIEYGQKLTRSKQTSIGKCATSKCSCVRADTAAQGRNEEKSMLVALANCDRIRDKHMLGAPSDDVRCTIRCHGQKSNGVRSGERGSQERGSPFLSASGILCVEEVTHIPVEMGWYTIVLQPHPFSGGERNILQ</sequence>
<organism evidence="1 2">
    <name type="scientific">Dryococelus australis</name>
    <dbReference type="NCBI Taxonomy" id="614101"/>
    <lineage>
        <taxon>Eukaryota</taxon>
        <taxon>Metazoa</taxon>
        <taxon>Ecdysozoa</taxon>
        <taxon>Arthropoda</taxon>
        <taxon>Hexapoda</taxon>
        <taxon>Insecta</taxon>
        <taxon>Pterygota</taxon>
        <taxon>Neoptera</taxon>
        <taxon>Polyneoptera</taxon>
        <taxon>Phasmatodea</taxon>
        <taxon>Verophasmatodea</taxon>
        <taxon>Anareolatae</taxon>
        <taxon>Phasmatidae</taxon>
        <taxon>Eurycanthinae</taxon>
        <taxon>Dryococelus</taxon>
    </lineage>
</organism>
<proteinExistence type="predicted"/>
<comment type="caution">
    <text evidence="1">The sequence shown here is derived from an EMBL/GenBank/DDBJ whole genome shotgun (WGS) entry which is preliminary data.</text>
</comment>
<evidence type="ECO:0000313" key="1">
    <source>
        <dbReference type="EMBL" id="KAJ8887813.1"/>
    </source>
</evidence>
<name>A0ABQ9HVH5_9NEOP</name>
<dbReference type="Proteomes" id="UP001159363">
    <property type="component" value="Chromosome X"/>
</dbReference>
<gene>
    <name evidence="1" type="ORF">PR048_014031</name>
</gene>
<evidence type="ECO:0000313" key="2">
    <source>
        <dbReference type="Proteomes" id="UP001159363"/>
    </source>
</evidence>
<keyword evidence="2" id="KW-1185">Reference proteome</keyword>